<evidence type="ECO:0000313" key="1">
    <source>
        <dbReference type="EnsemblMetazoa" id="PPA15764.1"/>
    </source>
</evidence>
<accession>A0A8R1UAB1</accession>
<proteinExistence type="predicted"/>
<keyword evidence="2" id="KW-1185">Reference proteome</keyword>
<dbReference type="EnsemblMetazoa" id="PPA15764.1">
    <property type="protein sequence ID" value="PPA15764.1"/>
    <property type="gene ID" value="WBGene00105318"/>
</dbReference>
<reference evidence="1" key="2">
    <citation type="submission" date="2022-06" db="UniProtKB">
        <authorList>
            <consortium name="EnsemblMetazoa"/>
        </authorList>
    </citation>
    <scope>IDENTIFICATION</scope>
    <source>
        <strain evidence="1">PS312</strain>
    </source>
</reference>
<reference evidence="2" key="1">
    <citation type="journal article" date="2008" name="Nat. Genet.">
        <title>The Pristionchus pacificus genome provides a unique perspective on nematode lifestyle and parasitism.</title>
        <authorList>
            <person name="Dieterich C."/>
            <person name="Clifton S.W."/>
            <person name="Schuster L.N."/>
            <person name="Chinwalla A."/>
            <person name="Delehaunty K."/>
            <person name="Dinkelacker I."/>
            <person name="Fulton L."/>
            <person name="Fulton R."/>
            <person name="Godfrey J."/>
            <person name="Minx P."/>
            <person name="Mitreva M."/>
            <person name="Roeseler W."/>
            <person name="Tian H."/>
            <person name="Witte H."/>
            <person name="Yang S.P."/>
            <person name="Wilson R.K."/>
            <person name="Sommer R.J."/>
        </authorList>
    </citation>
    <scope>NUCLEOTIDE SEQUENCE [LARGE SCALE GENOMIC DNA]</scope>
    <source>
        <strain evidence="2">PS312</strain>
    </source>
</reference>
<organism evidence="1 2">
    <name type="scientific">Pristionchus pacificus</name>
    <name type="common">Parasitic nematode worm</name>
    <dbReference type="NCBI Taxonomy" id="54126"/>
    <lineage>
        <taxon>Eukaryota</taxon>
        <taxon>Metazoa</taxon>
        <taxon>Ecdysozoa</taxon>
        <taxon>Nematoda</taxon>
        <taxon>Chromadorea</taxon>
        <taxon>Rhabditida</taxon>
        <taxon>Rhabditina</taxon>
        <taxon>Diplogasteromorpha</taxon>
        <taxon>Diplogasteroidea</taxon>
        <taxon>Neodiplogasteridae</taxon>
        <taxon>Pristionchus</taxon>
    </lineage>
</organism>
<dbReference type="Proteomes" id="UP000005239">
    <property type="component" value="Unassembled WGS sequence"/>
</dbReference>
<name>A0A2A6CDM9_PRIPA</name>
<protein>
    <submittedName>
        <fullName evidence="1">Uncharacterized protein</fullName>
    </submittedName>
</protein>
<evidence type="ECO:0000313" key="2">
    <source>
        <dbReference type="Proteomes" id="UP000005239"/>
    </source>
</evidence>
<accession>A0A2A6CDM9</accession>
<gene>
    <name evidence="1" type="primary">WBGene00105318</name>
</gene>
<dbReference type="AlphaFoldDB" id="A0A2A6CDM9"/>
<sequence>MQSNSSECNRIFYDVNGMSKITRSPCEKQRTRSSEEGSRWRICDGLTSFQILTLLNESSYPMPRLPPIDLDCHFATVEVCLNPTQSTLEHAGRIATPVRFRRIRKYIEPEPEDQLYSWNFDEQYVYSGDYKCLVVHRHQLDAMSLLKWVLDGLRSA</sequence>